<dbReference type="InterPro" id="IPR011439">
    <property type="entry name" value="DUF1542"/>
</dbReference>
<name>A0ABM9MWY0_9LACO</name>
<reference evidence="3 4" key="1">
    <citation type="submission" date="2023-10" db="EMBL/GenBank/DDBJ databases">
        <authorList>
            <person name="Botero Cardona J."/>
        </authorList>
    </citation>
    <scope>NUCLEOTIDE SEQUENCE [LARGE SCALE GENOMIC DNA]</scope>
    <source>
        <strain evidence="3 4">R-82641</strain>
    </source>
</reference>
<gene>
    <name evidence="3" type="ORF">R82641_BJNNKPBH_01006</name>
</gene>
<dbReference type="EMBL" id="CAUZLY010000008">
    <property type="protein sequence ID" value="CAK1246086.1"/>
    <property type="molecule type" value="Genomic_DNA"/>
</dbReference>
<comment type="caution">
    <text evidence="3">The sequence shown here is derived from an EMBL/GenBank/DDBJ whole genome shotgun (WGS) entry which is preliminary data.</text>
</comment>
<protein>
    <submittedName>
        <fullName evidence="3">Outer membrane porin OmpC/OmpF/PhoE (OmpC)</fullName>
    </submittedName>
</protein>
<evidence type="ECO:0000256" key="1">
    <source>
        <dbReference type="SAM" id="MobiDB-lite"/>
    </source>
</evidence>
<feature type="region of interest" description="Disordered" evidence="1">
    <location>
        <begin position="184"/>
        <end position="203"/>
    </location>
</feature>
<organism evidence="3 4">
    <name type="scientific">Fructobacillus cardui</name>
    <dbReference type="NCBI Taxonomy" id="2893170"/>
    <lineage>
        <taxon>Bacteria</taxon>
        <taxon>Bacillati</taxon>
        <taxon>Bacillota</taxon>
        <taxon>Bacilli</taxon>
        <taxon>Lactobacillales</taxon>
        <taxon>Lactobacillaceae</taxon>
        <taxon>Fructobacillus</taxon>
    </lineage>
</organism>
<proteinExistence type="predicted"/>
<dbReference type="Pfam" id="PF07564">
    <property type="entry name" value="DUF1542"/>
    <property type="match status" value="1"/>
</dbReference>
<dbReference type="Proteomes" id="UP001314200">
    <property type="component" value="Unassembled WGS sequence"/>
</dbReference>
<accession>A0ABM9MWY0</accession>
<evidence type="ECO:0000313" key="4">
    <source>
        <dbReference type="Proteomes" id="UP001314200"/>
    </source>
</evidence>
<feature type="domain" description="DUF1542" evidence="2">
    <location>
        <begin position="10"/>
        <end position="80"/>
    </location>
</feature>
<dbReference type="RefSeq" id="WP_338347157.1">
    <property type="nucleotide sequence ID" value="NZ_CAUZLS010000007.1"/>
</dbReference>
<evidence type="ECO:0000313" key="3">
    <source>
        <dbReference type="EMBL" id="CAK1246086.1"/>
    </source>
</evidence>
<sequence length="203" mass="21277">MNSQIENAQRDAAARLLGYANQAKQTIAALPDLTKDQIDQANADIDAKVKTWTNNINQAQSIADVQTALANGEKDINNTSLIAQGQSQQTVTKEKNAANSVIDDAAAKAKAAIDALNPLSDKADREAQVDKDAAAAKAAIAKATNATDIDTAQKAGTDTLNTDTASAQLKSTKEAADAELTKYGQDAKDKIAAMPDLTPDQIK</sequence>
<keyword evidence="4" id="KW-1185">Reference proteome</keyword>
<evidence type="ECO:0000259" key="2">
    <source>
        <dbReference type="Pfam" id="PF07564"/>
    </source>
</evidence>